<protein>
    <submittedName>
        <fullName evidence="1">Uncharacterized protein</fullName>
    </submittedName>
</protein>
<accession>A0A165TIQ8</accession>
<gene>
    <name evidence="1" type="ORF">DAEQUDRAFT_662099</name>
</gene>
<evidence type="ECO:0000313" key="2">
    <source>
        <dbReference type="Proteomes" id="UP000076727"/>
    </source>
</evidence>
<name>A0A165TIQ8_9APHY</name>
<evidence type="ECO:0000313" key="1">
    <source>
        <dbReference type="EMBL" id="KZT73501.1"/>
    </source>
</evidence>
<feature type="non-terminal residue" evidence="1">
    <location>
        <position position="1"/>
    </location>
</feature>
<dbReference type="EMBL" id="KV429036">
    <property type="protein sequence ID" value="KZT73501.1"/>
    <property type="molecule type" value="Genomic_DNA"/>
</dbReference>
<organism evidence="1 2">
    <name type="scientific">Daedalea quercina L-15889</name>
    <dbReference type="NCBI Taxonomy" id="1314783"/>
    <lineage>
        <taxon>Eukaryota</taxon>
        <taxon>Fungi</taxon>
        <taxon>Dikarya</taxon>
        <taxon>Basidiomycota</taxon>
        <taxon>Agaricomycotina</taxon>
        <taxon>Agaricomycetes</taxon>
        <taxon>Polyporales</taxon>
        <taxon>Fomitopsis</taxon>
    </lineage>
</organism>
<dbReference type="OrthoDB" id="2732387at2759"/>
<dbReference type="STRING" id="1314783.A0A165TIQ8"/>
<reference evidence="1 2" key="1">
    <citation type="journal article" date="2016" name="Mol. Biol. Evol.">
        <title>Comparative Genomics of Early-Diverging Mushroom-Forming Fungi Provides Insights into the Origins of Lignocellulose Decay Capabilities.</title>
        <authorList>
            <person name="Nagy L.G."/>
            <person name="Riley R."/>
            <person name="Tritt A."/>
            <person name="Adam C."/>
            <person name="Daum C."/>
            <person name="Floudas D."/>
            <person name="Sun H."/>
            <person name="Yadav J.S."/>
            <person name="Pangilinan J."/>
            <person name="Larsson K.H."/>
            <person name="Matsuura K."/>
            <person name="Barry K."/>
            <person name="Labutti K."/>
            <person name="Kuo R."/>
            <person name="Ohm R.A."/>
            <person name="Bhattacharya S.S."/>
            <person name="Shirouzu T."/>
            <person name="Yoshinaga Y."/>
            <person name="Martin F.M."/>
            <person name="Grigoriev I.V."/>
            <person name="Hibbett D.S."/>
        </authorList>
    </citation>
    <scope>NUCLEOTIDE SEQUENCE [LARGE SCALE GENOMIC DNA]</scope>
    <source>
        <strain evidence="1 2">L-15889</strain>
    </source>
</reference>
<dbReference type="Gene3D" id="3.30.420.10">
    <property type="entry name" value="Ribonuclease H-like superfamily/Ribonuclease H"/>
    <property type="match status" value="1"/>
</dbReference>
<keyword evidence="2" id="KW-1185">Reference proteome</keyword>
<dbReference type="GO" id="GO:0003676">
    <property type="term" value="F:nucleic acid binding"/>
    <property type="evidence" value="ECO:0007669"/>
    <property type="project" value="InterPro"/>
</dbReference>
<dbReference type="AlphaFoldDB" id="A0A165TIQ8"/>
<proteinExistence type="predicted"/>
<dbReference type="InterPro" id="IPR036397">
    <property type="entry name" value="RNaseH_sf"/>
</dbReference>
<dbReference type="Proteomes" id="UP000076727">
    <property type="component" value="Unassembled WGS sequence"/>
</dbReference>
<sequence length="94" mass="10826">ILKVCGKKIGQWPRHLKAALLAVRTTVTRATGYTPYFLLYGKHCLFPFDLTDCTWYRLEWDKVQTMEELLATRIQQIECHKDVLGKVSANLLAS</sequence>